<reference evidence="1 2" key="1">
    <citation type="journal article" date="2018" name="Science">
        <title>The opium poppy genome and morphinan production.</title>
        <authorList>
            <person name="Guo L."/>
            <person name="Winzer T."/>
            <person name="Yang X."/>
            <person name="Li Y."/>
            <person name="Ning Z."/>
            <person name="He Z."/>
            <person name="Teodor R."/>
            <person name="Lu Y."/>
            <person name="Bowser T.A."/>
            <person name="Graham I.A."/>
            <person name="Ye K."/>
        </authorList>
    </citation>
    <scope>NUCLEOTIDE SEQUENCE [LARGE SCALE GENOMIC DNA]</scope>
    <source>
        <strain evidence="2">cv. HN1</strain>
        <tissue evidence="1">Leaves</tissue>
    </source>
</reference>
<keyword evidence="2" id="KW-1185">Reference proteome</keyword>
<evidence type="ECO:0000313" key="2">
    <source>
        <dbReference type="Proteomes" id="UP000316621"/>
    </source>
</evidence>
<dbReference type="Gramene" id="RZC51564">
    <property type="protein sequence ID" value="RZC51564"/>
    <property type="gene ID" value="C5167_019996"/>
</dbReference>
<dbReference type="Proteomes" id="UP000316621">
    <property type="component" value="Chromosome 2"/>
</dbReference>
<accession>A0A4Y7IRQ6</accession>
<gene>
    <name evidence="1" type="ORF">C5167_019996</name>
</gene>
<dbReference type="EMBL" id="CM010716">
    <property type="protein sequence ID" value="RZC51564.1"/>
    <property type="molecule type" value="Genomic_DNA"/>
</dbReference>
<evidence type="ECO:0000313" key="1">
    <source>
        <dbReference type="EMBL" id="RZC51564.1"/>
    </source>
</evidence>
<proteinExistence type="predicted"/>
<name>A0A4Y7IRQ6_PAPSO</name>
<organism evidence="1 2">
    <name type="scientific">Papaver somniferum</name>
    <name type="common">Opium poppy</name>
    <dbReference type="NCBI Taxonomy" id="3469"/>
    <lineage>
        <taxon>Eukaryota</taxon>
        <taxon>Viridiplantae</taxon>
        <taxon>Streptophyta</taxon>
        <taxon>Embryophyta</taxon>
        <taxon>Tracheophyta</taxon>
        <taxon>Spermatophyta</taxon>
        <taxon>Magnoliopsida</taxon>
        <taxon>Ranunculales</taxon>
        <taxon>Papaveraceae</taxon>
        <taxon>Papaveroideae</taxon>
        <taxon>Papaver</taxon>
    </lineage>
</organism>
<sequence>MGSFGFEFPESSSSRWTDFVAEVEMKLGSHSRNHVGDISLRRVSNSCSREWDGVAVPEPITSQHLRSAFAAHNWSGRGVVVASFLAFLSQAVGIIEPVIWQPL</sequence>
<protein>
    <submittedName>
        <fullName evidence="1">Uncharacterized protein</fullName>
    </submittedName>
</protein>
<dbReference type="AlphaFoldDB" id="A0A4Y7IRQ6"/>